<organism evidence="1 2">
    <name type="scientific">Thalictrum thalictroides</name>
    <name type="common">Rue-anemone</name>
    <name type="synonym">Anemone thalictroides</name>
    <dbReference type="NCBI Taxonomy" id="46969"/>
    <lineage>
        <taxon>Eukaryota</taxon>
        <taxon>Viridiplantae</taxon>
        <taxon>Streptophyta</taxon>
        <taxon>Embryophyta</taxon>
        <taxon>Tracheophyta</taxon>
        <taxon>Spermatophyta</taxon>
        <taxon>Magnoliopsida</taxon>
        <taxon>Ranunculales</taxon>
        <taxon>Ranunculaceae</taxon>
        <taxon>Thalictroideae</taxon>
        <taxon>Thalictrum</taxon>
    </lineage>
</organism>
<dbReference type="OrthoDB" id="2018467at2759"/>
<dbReference type="InterPro" id="IPR032675">
    <property type="entry name" value="LRR_dom_sf"/>
</dbReference>
<dbReference type="PANTHER" id="PTHR36766:SF40">
    <property type="entry name" value="DISEASE RESISTANCE PROTEIN RGA3"/>
    <property type="match status" value="1"/>
</dbReference>
<reference evidence="1 2" key="1">
    <citation type="submission" date="2020-06" db="EMBL/GenBank/DDBJ databases">
        <title>Transcriptomic and genomic resources for Thalictrum thalictroides and T. hernandezii: Facilitating candidate gene discovery in an emerging model plant lineage.</title>
        <authorList>
            <person name="Arias T."/>
            <person name="Riano-Pachon D.M."/>
            <person name="Di Stilio V.S."/>
        </authorList>
    </citation>
    <scope>NUCLEOTIDE SEQUENCE [LARGE SCALE GENOMIC DNA]</scope>
    <source>
        <strain evidence="2">cv. WT478/WT964</strain>
        <tissue evidence="1">Leaves</tissue>
    </source>
</reference>
<dbReference type="Proteomes" id="UP000554482">
    <property type="component" value="Unassembled WGS sequence"/>
</dbReference>
<dbReference type="PANTHER" id="PTHR36766">
    <property type="entry name" value="PLANT BROAD-SPECTRUM MILDEW RESISTANCE PROTEIN RPW8"/>
    <property type="match status" value="1"/>
</dbReference>
<evidence type="ECO:0008006" key="3">
    <source>
        <dbReference type="Google" id="ProtNLM"/>
    </source>
</evidence>
<keyword evidence="2" id="KW-1185">Reference proteome</keyword>
<accession>A0A7J6XE06</accession>
<evidence type="ECO:0000313" key="1">
    <source>
        <dbReference type="EMBL" id="KAF5207723.1"/>
    </source>
</evidence>
<evidence type="ECO:0000313" key="2">
    <source>
        <dbReference type="Proteomes" id="UP000554482"/>
    </source>
</evidence>
<proteinExistence type="predicted"/>
<dbReference type="Gene3D" id="3.80.10.10">
    <property type="entry name" value="Ribonuclease Inhibitor"/>
    <property type="match status" value="2"/>
</dbReference>
<comment type="caution">
    <text evidence="1">The sequence shown here is derived from an EMBL/GenBank/DDBJ whole genome shotgun (WGS) entry which is preliminary data.</text>
</comment>
<sequence length="331" mass="37639">MLDPSDGECQGIVNSDFSGFISLRAMSLEFVRIQARPVSVGRLKHLRGVAQIFTSLEELELHNMPQLEEWSLVKENVGGQAIQLPSLRKFSIERCPKLMRLPLSLSLEDLVLRDCKESLHIQFIEKLRSLPPELDNLSKLTALEVRDCVELLSLPEGLEKLSLKFITIAFCGNLNSFPDVGSSLINLSILSCPSLTTLPNWLRYQTSLQELFISDCPMVEISKVEFHNLISLRSLTMWGFPELTSLPEGIHHVSTLRKLRIVYCKNFRTLPGWMQHLTSLQTLDLEGCHPDLFLQCKKASGEDWQHIAHIPRLVLERFRTPIAFQVSNNLL</sequence>
<protein>
    <recommendedName>
        <fullName evidence="3">Disease resistance protein rga2</fullName>
    </recommendedName>
</protein>
<dbReference type="SUPFAM" id="SSF52047">
    <property type="entry name" value="RNI-like"/>
    <property type="match status" value="1"/>
</dbReference>
<name>A0A7J6XE06_THATH</name>
<dbReference type="EMBL" id="JABWDY010001052">
    <property type="protein sequence ID" value="KAF5207723.1"/>
    <property type="molecule type" value="Genomic_DNA"/>
</dbReference>
<dbReference type="AlphaFoldDB" id="A0A7J6XE06"/>
<gene>
    <name evidence="1" type="ORF">FRX31_002689</name>
</gene>